<dbReference type="AlphaFoldDB" id="A0AA38W766"/>
<evidence type="ECO:0000313" key="11">
    <source>
        <dbReference type="Proteomes" id="UP001172457"/>
    </source>
</evidence>
<evidence type="ECO:0000256" key="5">
    <source>
        <dbReference type="ARBA" id="ARBA00022723"/>
    </source>
</evidence>
<keyword evidence="4" id="KW-0540">Nuclease</keyword>
<reference evidence="10" key="1">
    <citation type="submission" date="2023-03" db="EMBL/GenBank/DDBJ databases">
        <title>Chromosome-scale reference genome and RAD-based genetic map of yellow starthistle (Centaurea solstitialis) reveal putative structural variation and QTLs associated with invader traits.</title>
        <authorList>
            <person name="Reatini B."/>
            <person name="Cang F.A."/>
            <person name="Jiang Q."/>
            <person name="Mckibben M.T.W."/>
            <person name="Barker M.S."/>
            <person name="Rieseberg L.H."/>
            <person name="Dlugosch K.M."/>
        </authorList>
    </citation>
    <scope>NUCLEOTIDE SEQUENCE</scope>
    <source>
        <strain evidence="10">CAN-66</strain>
        <tissue evidence="10">Leaf</tissue>
    </source>
</reference>
<feature type="compositionally biased region" description="Gly residues" evidence="8">
    <location>
        <begin position="95"/>
        <end position="111"/>
    </location>
</feature>
<comment type="subcellular location">
    <subcellularLocation>
        <location evidence="2">Nucleus</location>
    </subcellularLocation>
</comment>
<dbReference type="GO" id="GO:0016787">
    <property type="term" value="F:hydrolase activity"/>
    <property type="evidence" value="ECO:0007669"/>
    <property type="project" value="UniProtKB-KW"/>
</dbReference>
<keyword evidence="6" id="KW-0378">Hydrolase</keyword>
<dbReference type="EMBL" id="JARYMX010000007">
    <property type="protein sequence ID" value="KAJ9539869.1"/>
    <property type="molecule type" value="Genomic_DNA"/>
</dbReference>
<dbReference type="PANTHER" id="PTHR22930:SF272">
    <property type="entry name" value="HARBINGER TRANSPOSASE-DERIVED NUCLEASE DOMAIN-CONTAINING PROTEIN"/>
    <property type="match status" value="1"/>
</dbReference>
<evidence type="ECO:0000256" key="4">
    <source>
        <dbReference type="ARBA" id="ARBA00022722"/>
    </source>
</evidence>
<feature type="region of interest" description="Disordered" evidence="8">
    <location>
        <begin position="89"/>
        <end position="123"/>
    </location>
</feature>
<dbReference type="Proteomes" id="UP001172457">
    <property type="component" value="Chromosome 7"/>
</dbReference>
<organism evidence="10 11">
    <name type="scientific">Centaurea solstitialis</name>
    <name type="common">yellow star-thistle</name>
    <dbReference type="NCBI Taxonomy" id="347529"/>
    <lineage>
        <taxon>Eukaryota</taxon>
        <taxon>Viridiplantae</taxon>
        <taxon>Streptophyta</taxon>
        <taxon>Embryophyta</taxon>
        <taxon>Tracheophyta</taxon>
        <taxon>Spermatophyta</taxon>
        <taxon>Magnoliopsida</taxon>
        <taxon>eudicotyledons</taxon>
        <taxon>Gunneridae</taxon>
        <taxon>Pentapetalae</taxon>
        <taxon>asterids</taxon>
        <taxon>campanulids</taxon>
        <taxon>Asterales</taxon>
        <taxon>Asteraceae</taxon>
        <taxon>Carduoideae</taxon>
        <taxon>Cardueae</taxon>
        <taxon>Centaureinae</taxon>
        <taxon>Centaurea</taxon>
    </lineage>
</organism>
<comment type="cofactor">
    <cofactor evidence="1">
        <name>a divalent metal cation</name>
        <dbReference type="ChEBI" id="CHEBI:60240"/>
    </cofactor>
</comment>
<evidence type="ECO:0000256" key="3">
    <source>
        <dbReference type="ARBA" id="ARBA00006958"/>
    </source>
</evidence>
<evidence type="ECO:0000256" key="6">
    <source>
        <dbReference type="ARBA" id="ARBA00022801"/>
    </source>
</evidence>
<comment type="caution">
    <text evidence="10">The sequence shown here is derived from an EMBL/GenBank/DDBJ whole genome shotgun (WGS) entry which is preliminary data.</text>
</comment>
<evidence type="ECO:0000256" key="1">
    <source>
        <dbReference type="ARBA" id="ARBA00001968"/>
    </source>
</evidence>
<evidence type="ECO:0000256" key="8">
    <source>
        <dbReference type="SAM" id="MobiDB-lite"/>
    </source>
</evidence>
<evidence type="ECO:0000256" key="2">
    <source>
        <dbReference type="ARBA" id="ARBA00004123"/>
    </source>
</evidence>
<keyword evidence="5" id="KW-0479">Metal-binding</keyword>
<sequence>MSDGIGIQKCKMTELPSFCSYVEAVAVGRGGGGGWRWSRRRSAVGQGGGGGRRWVEAVGGGRRWSRRSAVGRCGGDRRRWVEAVGGGSMRPAVGRRGGGGRRWVEAPGGGSKRPAVGRQGGGGRRWVEAAGGGSTRWQRSALFFRICFSPEVAAAAYFNVKHTERNQEESYSTTVQGVVDSLGVFTDICVGYPGSMSDDKILEKSALYQRLNTGNLKNIWVVGNSGYPLLDWLMVPYTHPNLTWTQHLFNEQMEEIQKIAKNAFVRLKGRWMCLQKQMEVKVEDLPVVIGACCVLHNICELRGEDMDADLRFDLFDNEIPAAENNGDKSVTAVHARDSIAHNLLFRRF</sequence>
<name>A0AA38W766_9ASTR</name>
<comment type="similarity">
    <text evidence="3">Belongs to the HARBI1 family.</text>
</comment>
<dbReference type="InterPro" id="IPR045249">
    <property type="entry name" value="HARBI1-like"/>
</dbReference>
<keyword evidence="7" id="KW-0539">Nucleus</keyword>
<dbReference type="InterPro" id="IPR027806">
    <property type="entry name" value="HARBI1_dom"/>
</dbReference>
<dbReference type="GO" id="GO:0004518">
    <property type="term" value="F:nuclease activity"/>
    <property type="evidence" value="ECO:0007669"/>
    <property type="project" value="UniProtKB-KW"/>
</dbReference>
<evidence type="ECO:0000256" key="7">
    <source>
        <dbReference type="ARBA" id="ARBA00023242"/>
    </source>
</evidence>
<dbReference type="Pfam" id="PF13359">
    <property type="entry name" value="DDE_Tnp_4"/>
    <property type="match status" value="1"/>
</dbReference>
<evidence type="ECO:0000259" key="9">
    <source>
        <dbReference type="Pfam" id="PF13359"/>
    </source>
</evidence>
<proteinExistence type="inferred from homology"/>
<accession>A0AA38W766</accession>
<feature type="domain" description="DDE Tnp4" evidence="9">
    <location>
        <begin position="153"/>
        <end position="297"/>
    </location>
</feature>
<gene>
    <name evidence="10" type="ORF">OSB04_026375</name>
</gene>
<dbReference type="GO" id="GO:0005634">
    <property type="term" value="C:nucleus"/>
    <property type="evidence" value="ECO:0007669"/>
    <property type="project" value="UniProtKB-SubCell"/>
</dbReference>
<dbReference type="PANTHER" id="PTHR22930">
    <property type="match status" value="1"/>
</dbReference>
<protein>
    <recommendedName>
        <fullName evidence="9">DDE Tnp4 domain-containing protein</fullName>
    </recommendedName>
</protein>
<dbReference type="GO" id="GO:0046872">
    <property type="term" value="F:metal ion binding"/>
    <property type="evidence" value="ECO:0007669"/>
    <property type="project" value="UniProtKB-KW"/>
</dbReference>
<evidence type="ECO:0000313" key="10">
    <source>
        <dbReference type="EMBL" id="KAJ9539869.1"/>
    </source>
</evidence>
<keyword evidence="11" id="KW-1185">Reference proteome</keyword>